<dbReference type="EMBL" id="BKCJ011482140">
    <property type="protein sequence ID" value="GFD37184.1"/>
    <property type="molecule type" value="Genomic_DNA"/>
</dbReference>
<protein>
    <submittedName>
        <fullName evidence="2">Uncharacterized protein</fullName>
    </submittedName>
</protein>
<feature type="compositionally biased region" description="Acidic residues" evidence="1">
    <location>
        <begin position="1"/>
        <end position="11"/>
    </location>
</feature>
<reference evidence="2" key="1">
    <citation type="journal article" date="2019" name="Sci. Rep.">
        <title>Draft genome of Tanacetum cinerariifolium, the natural source of mosquito coil.</title>
        <authorList>
            <person name="Yamashiro T."/>
            <person name="Shiraishi A."/>
            <person name="Satake H."/>
            <person name="Nakayama K."/>
        </authorList>
    </citation>
    <scope>NUCLEOTIDE SEQUENCE</scope>
</reference>
<feature type="region of interest" description="Disordered" evidence="1">
    <location>
        <begin position="1"/>
        <end position="25"/>
    </location>
</feature>
<organism evidence="2">
    <name type="scientific">Tanacetum cinerariifolium</name>
    <name type="common">Dalmatian daisy</name>
    <name type="synonym">Chrysanthemum cinerariifolium</name>
    <dbReference type="NCBI Taxonomy" id="118510"/>
    <lineage>
        <taxon>Eukaryota</taxon>
        <taxon>Viridiplantae</taxon>
        <taxon>Streptophyta</taxon>
        <taxon>Embryophyta</taxon>
        <taxon>Tracheophyta</taxon>
        <taxon>Spermatophyta</taxon>
        <taxon>Magnoliopsida</taxon>
        <taxon>eudicotyledons</taxon>
        <taxon>Gunneridae</taxon>
        <taxon>Pentapetalae</taxon>
        <taxon>asterids</taxon>
        <taxon>campanulids</taxon>
        <taxon>Asterales</taxon>
        <taxon>Asteraceae</taxon>
        <taxon>Asteroideae</taxon>
        <taxon>Anthemideae</taxon>
        <taxon>Anthemidinae</taxon>
        <taxon>Tanacetum</taxon>
    </lineage>
</organism>
<evidence type="ECO:0000313" key="2">
    <source>
        <dbReference type="EMBL" id="GFD37184.1"/>
    </source>
</evidence>
<proteinExistence type="predicted"/>
<name>A0A699VYY9_TANCI</name>
<sequence length="25" mass="3006">DFQDSPDDEEDTRSSQEYLNDLEEE</sequence>
<evidence type="ECO:0000256" key="1">
    <source>
        <dbReference type="SAM" id="MobiDB-lite"/>
    </source>
</evidence>
<comment type="caution">
    <text evidence="2">The sequence shown here is derived from an EMBL/GenBank/DDBJ whole genome shotgun (WGS) entry which is preliminary data.</text>
</comment>
<feature type="non-terminal residue" evidence="2">
    <location>
        <position position="1"/>
    </location>
</feature>
<accession>A0A699VYY9</accession>
<gene>
    <name evidence="2" type="ORF">Tci_909153</name>
</gene>
<dbReference type="AlphaFoldDB" id="A0A699VYY9"/>